<keyword evidence="5" id="KW-1185">Reference proteome</keyword>
<feature type="repeat" description="TPR" evidence="3">
    <location>
        <begin position="500"/>
        <end position="533"/>
    </location>
</feature>
<dbReference type="Pfam" id="PF14559">
    <property type="entry name" value="TPR_19"/>
    <property type="match status" value="1"/>
</dbReference>
<protein>
    <submittedName>
        <fullName evidence="4">Tetratricopeptide repeat protein</fullName>
    </submittedName>
</protein>
<gene>
    <name evidence="4" type="ORF">KTO63_00590</name>
</gene>
<proteinExistence type="predicted"/>
<dbReference type="PANTHER" id="PTHR44858:SF1">
    <property type="entry name" value="UDP-N-ACETYLGLUCOSAMINE--PEPTIDE N-ACETYLGLUCOSAMINYLTRANSFERASE SPINDLY-RELATED"/>
    <property type="match status" value="1"/>
</dbReference>
<reference evidence="4" key="1">
    <citation type="submission" date="2021-06" db="EMBL/GenBank/DDBJ databases">
        <authorList>
            <person name="Huq M.A."/>
        </authorList>
    </citation>
    <scope>NUCLEOTIDE SEQUENCE</scope>
    <source>
        <strain evidence="4">MAH-26</strain>
    </source>
</reference>
<evidence type="ECO:0000256" key="1">
    <source>
        <dbReference type="ARBA" id="ARBA00022737"/>
    </source>
</evidence>
<dbReference type="SMART" id="SM00028">
    <property type="entry name" value="TPR"/>
    <property type="match status" value="4"/>
</dbReference>
<feature type="repeat" description="TPR" evidence="3">
    <location>
        <begin position="534"/>
        <end position="567"/>
    </location>
</feature>
<keyword evidence="2 3" id="KW-0802">TPR repeat</keyword>
<sequence>MAPPSTKILPEKIREKSYLQYKIQQKHEFWKTPKSALLLGAGCSYPVVPLGSGIIKYCQQLSFIRDKFPLFAAELHANFLTKPGTDMIDKFFLEKQIDQQTFENYVTEKEEIIKNNILKVKTEELKKLRSFVPDAEWDDYEKHLVADARYGFWMDAYNSSPRERQRLVEALIEECNPGGAYVILAHMIEKGYFNNILTTNFDDFINETVAYYTSKRVRFFADDEISQFISIYGNKPNIIKLHGDYRYANIKNTTDETLRLSKSMEEKLRELLLNLDLIVIGYNGSDYSIMNVLQQMKSPNCELLWCGLDENDVHWRVANLINTTSNSWFIKIKDFDDVISDFYYQFLEKSLAPIERAKKREDEFNRYILEISKKIKENASQSEINKLEKQELVWDLINKTNKETDQEKRFYLLSEILTHDPGFADAYMHRGFIYVDDKRDYDNAIKDFTSAIALNDKNASAYRGRGWAYTEKADYELASKDLDTAVNLIEATTTSNIEKSVYYNTRGFYFLQTKQYAEAISDLEKALQLDPSYEYPYKHLAEVYYRQEKYNIALEMVNKALELDRNYRAAYQVRARIYKALNLPDLAAQDEEMAKTLVKN</sequence>
<dbReference type="PANTHER" id="PTHR44858">
    <property type="entry name" value="TETRATRICOPEPTIDE REPEAT PROTEIN 6"/>
    <property type="match status" value="1"/>
</dbReference>
<evidence type="ECO:0000256" key="2">
    <source>
        <dbReference type="ARBA" id="ARBA00022803"/>
    </source>
</evidence>
<evidence type="ECO:0000256" key="3">
    <source>
        <dbReference type="PROSITE-ProRule" id="PRU00339"/>
    </source>
</evidence>
<dbReference type="PROSITE" id="PS50005">
    <property type="entry name" value="TPR"/>
    <property type="match status" value="2"/>
</dbReference>
<dbReference type="EMBL" id="JAHSPG010000001">
    <property type="protein sequence ID" value="MBV4355622.1"/>
    <property type="molecule type" value="Genomic_DNA"/>
</dbReference>
<organism evidence="4 5">
    <name type="scientific">Pinibacter aurantiacus</name>
    <dbReference type="NCBI Taxonomy" id="2851599"/>
    <lineage>
        <taxon>Bacteria</taxon>
        <taxon>Pseudomonadati</taxon>
        <taxon>Bacteroidota</taxon>
        <taxon>Chitinophagia</taxon>
        <taxon>Chitinophagales</taxon>
        <taxon>Chitinophagaceae</taxon>
        <taxon>Pinibacter</taxon>
    </lineage>
</organism>
<name>A0A9E2W743_9BACT</name>
<dbReference type="InterPro" id="IPR019734">
    <property type="entry name" value="TPR_rpt"/>
</dbReference>
<dbReference type="Pfam" id="PF13289">
    <property type="entry name" value="SIR2_2"/>
    <property type="match status" value="1"/>
</dbReference>
<accession>A0A9E2W743</accession>
<evidence type="ECO:0000313" key="4">
    <source>
        <dbReference type="EMBL" id="MBV4355622.1"/>
    </source>
</evidence>
<dbReference type="Proteomes" id="UP000812270">
    <property type="component" value="Unassembled WGS sequence"/>
</dbReference>
<dbReference type="Pfam" id="PF13432">
    <property type="entry name" value="TPR_16"/>
    <property type="match status" value="1"/>
</dbReference>
<dbReference type="InterPro" id="IPR050498">
    <property type="entry name" value="Ycf3"/>
</dbReference>
<comment type="caution">
    <text evidence="4">The sequence shown here is derived from an EMBL/GenBank/DDBJ whole genome shotgun (WGS) entry which is preliminary data.</text>
</comment>
<dbReference type="RefSeq" id="WP_217789174.1">
    <property type="nucleotide sequence ID" value="NZ_JAHSPG010000001.1"/>
</dbReference>
<dbReference type="AlphaFoldDB" id="A0A9E2W743"/>
<evidence type="ECO:0000313" key="5">
    <source>
        <dbReference type="Proteomes" id="UP000812270"/>
    </source>
</evidence>
<keyword evidence="1" id="KW-0677">Repeat</keyword>